<evidence type="ECO:0000313" key="3">
    <source>
        <dbReference type="EMBL" id="RWR77294.1"/>
    </source>
</evidence>
<evidence type="ECO:0000256" key="1">
    <source>
        <dbReference type="ARBA" id="ARBA00004721"/>
    </source>
</evidence>
<keyword evidence="4" id="KW-1185">Reference proteome</keyword>
<organism evidence="3 4">
    <name type="scientific">Cinnamomum micranthum f. kanehirae</name>
    <dbReference type="NCBI Taxonomy" id="337451"/>
    <lineage>
        <taxon>Eukaryota</taxon>
        <taxon>Viridiplantae</taxon>
        <taxon>Streptophyta</taxon>
        <taxon>Embryophyta</taxon>
        <taxon>Tracheophyta</taxon>
        <taxon>Spermatophyta</taxon>
        <taxon>Magnoliopsida</taxon>
        <taxon>Magnoliidae</taxon>
        <taxon>Laurales</taxon>
        <taxon>Lauraceae</taxon>
        <taxon>Cinnamomum</taxon>
    </lineage>
</organism>
<evidence type="ECO:0000259" key="2">
    <source>
        <dbReference type="Pfam" id="PF01397"/>
    </source>
</evidence>
<dbReference type="AlphaFoldDB" id="A0A3S3MIZ5"/>
<gene>
    <name evidence="3" type="ORF">CKAN_00577400</name>
</gene>
<proteinExistence type="predicted"/>
<dbReference type="Proteomes" id="UP000283530">
    <property type="component" value="Unassembled WGS sequence"/>
</dbReference>
<accession>A0A3S3MIZ5</accession>
<comment type="caution">
    <text evidence="3">The sequence shown here is derived from an EMBL/GenBank/DDBJ whole genome shotgun (WGS) entry which is preliminary data.</text>
</comment>
<evidence type="ECO:0000313" key="4">
    <source>
        <dbReference type="Proteomes" id="UP000283530"/>
    </source>
</evidence>
<dbReference type="InterPro" id="IPR008930">
    <property type="entry name" value="Terpenoid_cyclase/PrenylTrfase"/>
</dbReference>
<feature type="domain" description="Terpene synthase N-terminal" evidence="2">
    <location>
        <begin position="34"/>
        <end position="96"/>
    </location>
</feature>
<dbReference type="Gene3D" id="1.50.10.130">
    <property type="entry name" value="Terpene synthase, N-terminal domain"/>
    <property type="match status" value="1"/>
</dbReference>
<dbReference type="GO" id="GO:0010333">
    <property type="term" value="F:terpene synthase activity"/>
    <property type="evidence" value="ECO:0007669"/>
    <property type="project" value="InterPro"/>
</dbReference>
<dbReference type="EMBL" id="QPKB01000002">
    <property type="protein sequence ID" value="RWR77294.1"/>
    <property type="molecule type" value="Genomic_DNA"/>
</dbReference>
<dbReference type="SUPFAM" id="SSF48239">
    <property type="entry name" value="Terpenoid cyclases/Protein prenyltransferases"/>
    <property type="match status" value="1"/>
</dbReference>
<dbReference type="PANTHER" id="PTHR31225">
    <property type="entry name" value="OS04G0344100 PROTEIN-RELATED"/>
    <property type="match status" value="1"/>
</dbReference>
<dbReference type="InterPro" id="IPR001906">
    <property type="entry name" value="Terpene_synth_N"/>
</dbReference>
<dbReference type="OrthoDB" id="1877784at2759"/>
<name>A0A3S3MIZ5_9MAGN</name>
<reference evidence="3 4" key="1">
    <citation type="journal article" date="2019" name="Nat. Plants">
        <title>Stout camphor tree genome fills gaps in understanding of flowering plant genome evolution.</title>
        <authorList>
            <person name="Chaw S.M."/>
            <person name="Liu Y.C."/>
            <person name="Wu Y.W."/>
            <person name="Wang H.Y."/>
            <person name="Lin C.I."/>
            <person name="Wu C.S."/>
            <person name="Ke H.M."/>
            <person name="Chang L.Y."/>
            <person name="Hsu C.Y."/>
            <person name="Yang H.T."/>
            <person name="Sudianto E."/>
            <person name="Hsu M.H."/>
            <person name="Wu K.P."/>
            <person name="Wang L.N."/>
            <person name="Leebens-Mack J.H."/>
            <person name="Tsai I.J."/>
        </authorList>
    </citation>
    <scope>NUCLEOTIDE SEQUENCE [LARGE SCALE GENOMIC DNA]</scope>
    <source>
        <strain evidence="4">cv. Chaw 1501</strain>
        <tissue evidence="3">Young leaves</tissue>
    </source>
</reference>
<sequence length="110" mass="12943">MRKKKKTEKQEEESLDFITQQNREYILMNYVCVNAMQDKFNKFKEEGGGFKASLREDAMGLLSMYEAAHLGVEGEAILEEAKVFSIKKLKILKERVERKQHCERSKSFFQ</sequence>
<dbReference type="InterPro" id="IPR036965">
    <property type="entry name" value="Terpene_synth_N_sf"/>
</dbReference>
<dbReference type="Pfam" id="PF01397">
    <property type="entry name" value="Terpene_synth"/>
    <property type="match status" value="1"/>
</dbReference>
<dbReference type="UniPathway" id="UPA00213"/>
<dbReference type="GO" id="GO:0016114">
    <property type="term" value="P:terpenoid biosynthetic process"/>
    <property type="evidence" value="ECO:0007669"/>
    <property type="project" value="UniProtKB-UniPathway"/>
</dbReference>
<comment type="pathway">
    <text evidence="1">Secondary metabolite biosynthesis; terpenoid biosynthesis.</text>
</comment>
<protein>
    <submittedName>
        <fullName evidence="3">Putative terpene synthase 9</fullName>
    </submittedName>
</protein>
<dbReference type="InterPro" id="IPR050148">
    <property type="entry name" value="Terpene_synthase-like"/>
</dbReference>